<reference evidence="4" key="1">
    <citation type="submission" date="2011-07" db="EMBL/GenBank/DDBJ databases">
        <authorList>
            <consortium name="Caenorhabditis brenneri Sequencing and Analysis Consortium"/>
            <person name="Wilson R.K."/>
        </authorList>
    </citation>
    <scope>NUCLEOTIDE SEQUENCE [LARGE SCALE GENOMIC DNA]</scope>
    <source>
        <strain evidence="4">PB2801</strain>
    </source>
</reference>
<dbReference type="Gene3D" id="3.80.20.20">
    <property type="entry name" value="Receptor L-domain"/>
    <property type="match status" value="3"/>
</dbReference>
<dbReference type="InParanoid" id="G0NUP4"/>
<dbReference type="OMA" id="GVLQIWN"/>
<dbReference type="InterPro" id="IPR053079">
    <property type="entry name" value="SPS2_domain"/>
</dbReference>
<proteinExistence type="predicted"/>
<dbReference type="PANTHER" id="PTHR21662:SF26">
    <property type="entry name" value="RECEPTOR L-DOMAIN DOMAIN-CONTAINING PROTEIN"/>
    <property type="match status" value="1"/>
</dbReference>
<organism evidence="4">
    <name type="scientific">Caenorhabditis brenneri</name>
    <name type="common">Nematode worm</name>
    <dbReference type="NCBI Taxonomy" id="135651"/>
    <lineage>
        <taxon>Eukaryota</taxon>
        <taxon>Metazoa</taxon>
        <taxon>Ecdysozoa</taxon>
        <taxon>Nematoda</taxon>
        <taxon>Chromadorea</taxon>
        <taxon>Rhabditida</taxon>
        <taxon>Rhabditina</taxon>
        <taxon>Rhabditomorpha</taxon>
        <taxon>Rhabditoidea</taxon>
        <taxon>Rhabditidae</taxon>
        <taxon>Peloderinae</taxon>
        <taxon>Caenorhabditis</taxon>
    </lineage>
</organism>
<protein>
    <recommendedName>
        <fullName evidence="2">Receptor L-domain domain-containing protein</fullName>
    </recommendedName>
</protein>
<keyword evidence="4" id="KW-1185">Reference proteome</keyword>
<evidence type="ECO:0000313" key="3">
    <source>
        <dbReference type="EMBL" id="EGT37911.1"/>
    </source>
</evidence>
<keyword evidence="1" id="KW-0732">Signal</keyword>
<evidence type="ECO:0000256" key="1">
    <source>
        <dbReference type="SAM" id="SignalP"/>
    </source>
</evidence>
<feature type="domain" description="Receptor L-domain" evidence="2">
    <location>
        <begin position="173"/>
        <end position="275"/>
    </location>
</feature>
<name>G0NUP4_CAEBE</name>
<dbReference type="FunCoup" id="G0NUP4">
    <property type="interactions" value="1899"/>
</dbReference>
<dbReference type="AlphaFoldDB" id="G0NUP4"/>
<dbReference type="OrthoDB" id="5869109at2759"/>
<feature type="domain" description="Receptor L-domain" evidence="2">
    <location>
        <begin position="344"/>
        <end position="436"/>
    </location>
</feature>
<sequence>MLLFILLFSINPVFSENCIFNVHYVTQSSSFPSNCSQIIGRFRIDENSQMTNDQLNNLFKNIREIRGVLQIWNTQMTTVTFTKSIQNITGDPLDRGLSIMNNTKLTSLNISSLMNSNEKVEIQNNPNLNLQKMCSVIHDVFFNRRFISNNSFDCGCEINGPFKWPKVKTFPENCVVLYGNLKIQGNAPPFEVLYRLLTVTKIYGSLEFESTNLETLGFLQNLQDIESGEDAETTFRLDSNWYLRRLDLIKLQSIKSRNPDSDARFFQNDELCLDPAFVQLLARSSLRKIESNSGMEYCGLDKINNPSTYCTGKLSSMNDRCIRYLGNIIYTNGVGDYSENINATKIPQADIKKMQQLEFVFGGIYIHGTALTNFSLPNLEEIYQMAAVRTPTGDRFEPWYALVLRKNDYLTEVSFPNLKMVFRDLLLVANANLTTDNDLCRKIANSVRVHGAIGMNSLYDCSLFFIEKKSIRVLFTGPSLPAVTTDGS</sequence>
<evidence type="ECO:0000259" key="2">
    <source>
        <dbReference type="Pfam" id="PF01030"/>
    </source>
</evidence>
<gene>
    <name evidence="3" type="ORF">CAEBREN_16696</name>
</gene>
<dbReference type="HOGENOM" id="CLU_576515_0_0_1"/>
<dbReference type="eggNOG" id="ENOG502TFYA">
    <property type="taxonomic scope" value="Eukaryota"/>
</dbReference>
<accession>G0NUP4</accession>
<dbReference type="InterPro" id="IPR000494">
    <property type="entry name" value="Rcpt_L-dom"/>
</dbReference>
<dbReference type="InterPro" id="IPR036941">
    <property type="entry name" value="Rcpt_L-dom_sf"/>
</dbReference>
<dbReference type="PANTHER" id="PTHR21662">
    <property type="entry name" value="RECEPTOR PROTEIN-TYROSINE KINASE"/>
    <property type="match status" value="1"/>
</dbReference>
<dbReference type="EMBL" id="GL379951">
    <property type="protein sequence ID" value="EGT37911.1"/>
    <property type="molecule type" value="Genomic_DNA"/>
</dbReference>
<dbReference type="Proteomes" id="UP000008068">
    <property type="component" value="Unassembled WGS sequence"/>
</dbReference>
<feature type="domain" description="Receptor L-domain" evidence="2">
    <location>
        <begin position="34"/>
        <end position="132"/>
    </location>
</feature>
<dbReference type="SUPFAM" id="SSF52058">
    <property type="entry name" value="L domain-like"/>
    <property type="match status" value="3"/>
</dbReference>
<feature type="chain" id="PRO_5013084824" description="Receptor L-domain domain-containing protein" evidence="1">
    <location>
        <begin position="16"/>
        <end position="488"/>
    </location>
</feature>
<dbReference type="Pfam" id="PF01030">
    <property type="entry name" value="Recep_L_domain"/>
    <property type="match status" value="3"/>
</dbReference>
<feature type="signal peptide" evidence="1">
    <location>
        <begin position="1"/>
        <end position="15"/>
    </location>
</feature>
<evidence type="ECO:0000313" key="4">
    <source>
        <dbReference type="Proteomes" id="UP000008068"/>
    </source>
</evidence>